<feature type="region of interest" description="N-terminal hotdog fold" evidence="8">
    <location>
        <begin position="983"/>
        <end position="1135"/>
    </location>
</feature>
<dbReference type="InterPro" id="IPR013968">
    <property type="entry name" value="PKS_KR"/>
</dbReference>
<dbReference type="PROSITE" id="PS52004">
    <property type="entry name" value="KS3_2"/>
    <property type="match status" value="3"/>
</dbReference>
<evidence type="ECO:0000256" key="7">
    <source>
        <dbReference type="ARBA" id="ARBA00054155"/>
    </source>
</evidence>
<evidence type="ECO:0000313" key="14">
    <source>
        <dbReference type="Proteomes" id="UP000824988"/>
    </source>
</evidence>
<keyword evidence="6" id="KW-0511">Multifunctional enzyme</keyword>
<dbReference type="InterPro" id="IPR050091">
    <property type="entry name" value="PKS_NRPS_Biosynth_Enz"/>
</dbReference>
<gene>
    <name evidence="13" type="ORF">MoryE10_19050</name>
</gene>
<dbReference type="KEGG" id="moz:MoryE10_19050"/>
<evidence type="ECO:0000259" key="11">
    <source>
        <dbReference type="PROSITE" id="PS52004"/>
    </source>
</evidence>
<feature type="domain" description="PKS/mFAS DH" evidence="12">
    <location>
        <begin position="983"/>
        <end position="1304"/>
    </location>
</feature>
<keyword evidence="4" id="KW-0597">Phosphoprotein</keyword>
<feature type="region of interest" description="Disordered" evidence="9">
    <location>
        <begin position="884"/>
        <end position="906"/>
    </location>
</feature>
<evidence type="ECO:0000313" key="13">
    <source>
        <dbReference type="EMBL" id="BBL71299.1"/>
    </source>
</evidence>
<keyword evidence="14" id="KW-1185">Reference proteome</keyword>
<comment type="similarity">
    <text evidence="2">Belongs to the short-chain dehydrogenases/reductases (SDR) family.</text>
</comment>
<organism evidence="13 14">
    <name type="scientific">Methylogaea oryzae</name>
    <dbReference type="NCBI Taxonomy" id="1295382"/>
    <lineage>
        <taxon>Bacteria</taxon>
        <taxon>Pseudomonadati</taxon>
        <taxon>Pseudomonadota</taxon>
        <taxon>Gammaproteobacteria</taxon>
        <taxon>Methylococcales</taxon>
        <taxon>Methylococcaceae</taxon>
        <taxon>Methylogaea</taxon>
    </lineage>
</organism>
<dbReference type="Pfam" id="PF08242">
    <property type="entry name" value="Methyltransf_12"/>
    <property type="match status" value="2"/>
</dbReference>
<dbReference type="EMBL" id="AP019782">
    <property type="protein sequence ID" value="BBL71299.1"/>
    <property type="molecule type" value="Genomic_DNA"/>
</dbReference>
<feature type="domain" description="Ketosynthase family 3 (KS3)" evidence="11">
    <location>
        <begin position="481"/>
        <end position="883"/>
    </location>
</feature>
<evidence type="ECO:0000256" key="3">
    <source>
        <dbReference type="ARBA" id="ARBA00022450"/>
    </source>
</evidence>
<dbReference type="InterPro" id="IPR014030">
    <property type="entry name" value="Ketoacyl_synth_N"/>
</dbReference>
<dbReference type="Pfam" id="PF00550">
    <property type="entry name" value="PP-binding"/>
    <property type="match status" value="4"/>
</dbReference>
<dbReference type="GO" id="GO:0005886">
    <property type="term" value="C:plasma membrane"/>
    <property type="evidence" value="ECO:0007669"/>
    <property type="project" value="TreeGrafter"/>
</dbReference>
<dbReference type="InterPro" id="IPR020807">
    <property type="entry name" value="PKS_DH"/>
</dbReference>
<dbReference type="SMART" id="SM00825">
    <property type="entry name" value="PKS_KS"/>
    <property type="match status" value="3"/>
</dbReference>
<evidence type="ECO:0000259" key="12">
    <source>
        <dbReference type="PROSITE" id="PS52019"/>
    </source>
</evidence>
<dbReference type="GO" id="GO:0071770">
    <property type="term" value="P:DIM/DIP cell wall layer assembly"/>
    <property type="evidence" value="ECO:0007669"/>
    <property type="project" value="TreeGrafter"/>
</dbReference>
<feature type="domain" description="Carrier" evidence="10">
    <location>
        <begin position="1780"/>
        <end position="1856"/>
    </location>
</feature>
<feature type="domain" description="Carrier" evidence="10">
    <location>
        <begin position="389"/>
        <end position="463"/>
    </location>
</feature>
<dbReference type="PANTHER" id="PTHR43775">
    <property type="entry name" value="FATTY ACID SYNTHASE"/>
    <property type="match status" value="1"/>
</dbReference>
<feature type="region of interest" description="N-terminal hotdog fold" evidence="8">
    <location>
        <begin position="2477"/>
        <end position="2585"/>
    </location>
</feature>
<sequence length="4858" mass="504353">MKPFDLPQDPALLLDPWCRALLARAVRAAGLDPAAAPGADALAAAFRAPAKFRRLLDAYAALLRQPAATDADGLRGSLLRETPALAAHIALAEACAAALPAVLAGDVPATEVLFPGGSLSRVEPIYRDNPWADYFNRLTAEACLQVLEARLAQRPGSTVRIVEIGAGTGGTTGCVLGKLAERRDAFEYVYTDLSPGFVQHGRQVFGERGYRMEFRRLDIEQPPATGSPSLGQAHIVIATNVLHATRRIDRTLDHVRALAADDGLLLLNELTRADAFAALTFGLLDGWWCFEDGEQRLPHGPILSASGWRGALARSGFSVPAVYGWGGRLDGFQCLFVCAVDAAHRSHAPRGNASGDALRPAASQGTGSSSGASLPLTGRAPAQSAGTIGAVRRQVRAVLAQRLGFAEDEVGWDRPFAELGVDSIVAPQFAADLSETLRAPVDAVDIYNHGTVALLAEVLTERLPAERPAAEPQSAQADGKDDAIAVIGLACRFAGAVDAEAFWSLLEQGRDATAPLANRRWAGAESAMAAGLLPEADCFDPDFFRLSHAEAEVMDPQQRVFLEECWHALEDAGLGPHRLEGKACGVFVGVAAQNHPANQGEPRAALGNSNAILAARIAYHLNLKGPALPVDTACSSSLVAIHLAAQSILAGDCDLALAGGVSVLLCNQALPRFLLESGMVSPSGRCRAFDAAADGFVPGEGVGVVVLRRLSQALADGDRILGVIRAGGINQDGRTSGITAPSGPAQLALLQRVWQHGGIDPASLSLIEAHGTGTPLGDPIEVQSLAAAFGGKGRCALGSVKPNIGHTLTAAGVAGVAKVLLALRERTIPPSLHYRTPNPRLKLDASPFYVPLQAEPWQAAAPRRAAVSSFGFSGTNAHLVIEEAPPLPASPDGPHEGREPGSPAALGNDEEALLLLSAATPEALRRLAGRLEAWLERRADTRLADLCRTLNAGRAFLAERAALLAGDLETLRRALRALAASREDAALVRDGASLAAAGETWRIQPGDDRRRVAGHFVAGGAADWERLHGGGRVLSLPGYPFARDRFPLPSEPAGDGVELLESILPAGDPSYTGHCWDGRAIFPATALLLLAARGQGGKPCVVEDVRWHSPLPAVEGTARLRLAAGGRMALESGEGCHAEAAVRAARPEETPRDAAWREPLPEGLGRAEVYRIFADMGFDYGPAFQVIERLAARDGRALAHLDWPAGAQRGRMPAIGLLDGVIQSALGLLGGGEQPATVLPVGLERAWIDAAGLTAPLRVEVREGNGAARAGERRLDLLAWNAAGQVAARLDGLAVRLLPARDPVEPLLYRPGWRLAEPPGDSPPPAAAVLLFDHGGERAAALGPGAILVEPGAEFRVHPGPRYQLPPGDADALAALAGDLAERGLQPDIWLNLWPLADTDAAEARLALGPLTLLHGLRAWLPRRDKTRDLRVLQAGSGDGGAGWDADPACAAAAALLHSLAGEEPRFSGKAVALPASAERWPRLLAELAERGGDSEIAWDGDGRRYVRAYTAWAQPGGADGLPQGAACLITGGYGGLGLALARHLWRTRRARLALLGRTPPKSLAEAELARLRAEGAEILELCADVADERGLRTALDSARQGLGGLDAVFHLAGAQADGFLRGLDAAAVDAVWMPKVAGTNNLLAALADSPDTRLVAFGSLAGAFGAPGQAAYAAANRAMDALLERERGRRVLALDWGYWDPAALAGGMATVHRDAASVSAATGLSPFAPEQAMALLEQALAAPQSGRLLLARGRRGDFEAFMAGGAGAAQASAGAPEPASADAVLAYLTGVVAEITRTPAERLNADRPLDAFGIDSIMITRLNARLERDLGRISKTLFFEYPNLRALAAHLAERYGANRAGPAAGASVAADAPGQGARSPAYGSAPDASAVAVIGMAGRFPQAANLEAYWRNLLSGRVCIEEIPPQRWPLEGFYDADPQRAGASYSKWGGFIDGVDRFDALFFNISPEEAARMDPQERLFLEVAWQCLEDAGLTRAALGAAGERDTAVYVGVMYGDYQLLAHDAAGPGQPIGGAAPYWSIANRASYVLGLEGPSLAVDSACSSSLTALHLACQALAAGDCRTALVGGVNLSLHPSKYIGLSQGRFASSDGRCRSFGDGGDGYVPGEGVAAVLLKPLAAALADGDVVHGVIRASAANHGGRGNGYTVPNPAAQAAVIRRALRRSGIEGSELGFIEAHGTGTRLGDPIEIEGLAQALGRDTPPGAIPLGSAKAAIGHLEAAAGLAGLIKVLLQMRHGRYAPMPLAGPVNADIDFAATPLRLQTQPADWPAGADGRRYAGVSSFGAGGANAHVILQDAPPRHSAPDDGAARVLPLSARTQAQVRALAGALAERLADSERPVSLADLCHTLTAGREALLCRCAFVARDGQQARALLADIASGREGGDVCWGEAPDDSAAAPTAPATDDLAALARHWCEGGAALWPHDGARRSLVARPFLGARHWLRGAAAPMARPEPVAPSSDWTRASRPAKDGEDAAWMFTLPADSTLLSQHVVGGERLLPGAAIVAMALSLHGGGLRDVAWHRPIRAGAQPLRLDFSLRGDAFSVREAGAEDAPLLASGNLAAGEAAPIPAEVPAGGVALGGGEFYPRLAELGLEYGERFRVVRRLWPGESACRAELESGKVIGLDAALLDGAFQSLAGLEDLDAAVRGEGVPLPHTLASVTVLGDPGQARQVLARRLTAPDEPVQRFELTLADEAGNALLHFGGLTARRRAIAAAEPPITLLRPVWVHRPAAPAKPGRVAILAAAGAEALAGELAARCVDARVYCLAAGESPVLAEQPATVYYYLDTAEGAPPPPSGSAAAWAEAAAARSLRLLGLLRTLDTASVRRLLVVTRAVCEVQSSPASAGMSDAAGLHGLAKVAARELPGVAVVAVDLPAQVDARALDLLAAEGGDADGAEIAYRHGRRHARRLQAVQAEAGEPLLSNGDACLIVGGTGGVGRTLAEHWARTHGARVALVGRRPADAEIDALLARLKALGGDGLYLQADAADPAALADAVARARSAFGPVRLAVHGALVLRDKALAAMDDADFLAAFAPRAAAGAAFIAAFGDQPPRAMLLFSSANVFLGQHGQGNYVAGNAALAALGRAARAQSLPVSLVHWGLWGEVGAVADQATQARFTAEGVLPIAPAQGAEILPAALAAGADVAAVRLAPQRMAAIEMLEQGAVCRSADAPPAVLDAAALAERLRGLAPPEGLESARVAFAALESVGLARLAGILRGMAGAAAGRRLTPARLLKELGVAPAYARLTQTLLARLAADGLAEQRDGLWRLQTAADLDGVSAERSAELAALEADRPWLAANRRLLEHCLDAYPAVLRGELAGASVLFPDGDTGLVSVAYQGNPVSDHANALLGAAVAAETEARLRAGRGPVRILEVGAGTGGSTLPLLAALAPWRGHVRYCATDLSPYLAKSLQDRCAEEGWEIQAGALDIGRAADPAEHAAWDIVVAANVVHATGDIAASLSHLKARLAPAGRLVLNELTASRDLGTLVFGLTPQWWSAEDTDSRFPDGPAAAPAVWLDLLAESGFVQPLLVGVEGEAADSSQSLITAVADGWMPVARFSQGAGRGEGETKRSRPFDPLIPTFSQGEKELRVPGFVDSEAEDAEGGDQLAAMLDYLKGVFAAVLGVDPADMRPGDTFERYGVESLSAMEIRNRIAADHPWVGSTLLFEYNTLQRLAERLLEQGAQQGAAVAATVAAPATVATAVAPPLPARDEPIAVIGFYGRFPGADTPDAFWSLLREGRSALGPVPADRWDHELYLDRGGQGAPAPGRCRSRWGGFIDGIDRFDPLFFGIAPLEADSMDPQERLFIEACWNAIEDAGTTPARLAEQARAGGASGSVGVFCGVMNTAYQWLAAEAWRGGDDRAASSHFWSIPNRVSYLLDFDGPSIALDTACSSSLTALHLACESLRRGECGAVLAGGVNVIAHPRQLVNLGQAGMIADGAECRAFGAGADGFVDGEGVGVALLKPLSRALADGDRIDGLIVGSAVNAGGKTGGYTVPNPRAQSQVIQSALARAGIGADGLCLVETHGTGTELGDPIEAAGLAGALGGDAFAGKLPLGTLKANIGHLESAAGIASFIKVLLQLRHQTIAPARHAATPNPLIRWDETPFRLPLEAEPWAKPAGRPRRAAISGFGAGGANAHLIVEEAPAAPRRAVPASPEWLPLSARSPAQLAELAGRMADAVAGMADSHAGSDNPTLLADLGRTLRLGRVEQRHGAWIAAHDLDELLAALRALARGEVPAAARPEGPLDGDPRARPLSLPTSPFDRQRYWIDVEPAPPGGLAGARPAVPEQAGDAAMSTHLLARRWRPAPLPRVGNPPLDILLIGGGTALADALAKLGHRVERLSPDGAELAACQERETEQCLVVVEARAGADDATPSIRAALELARNTARAAGPRRLLHVASLGENGAPLPASSAIAALFRSLAAETPGCLAGTLALEPAAPAVAASAIAEELAVLGTPGGGEILRRGGERLGVGIEPLAATAASAAPAFRQGGCYVLVGGLGEVGRQLVQALIGRYRARVAILGRTAADAVAALPAGVAYRSCDIGDPAALAAALAAIRRDHGAIHGVLHMARSVAPAPLLAMEGQSAAATLAPKTDGSLNLLRALREHRPDWLVFFSSLAAWAGQEGGADYAAACGYQDGLALAGGESPLVSVAWPQWEYDRYLDAAKRDLWSAAGLATLDAAAGLDALEQILRHGGGAYGVLRGPAAAVESIVRRLQGAAPSWEAQLAGLDGETLRAYRDYLRQRLAATAGEPVSSAASCADTVLAVCSDYLKIPPELMARASFAELGLDSIRALHLAERLQRRLQRPVEPVMLFENPTVERLALALAEVGEAS</sequence>
<comment type="pathway">
    <text evidence="1">Lipid metabolism; fatty acid biosynthesis.</text>
</comment>
<keyword evidence="5" id="KW-0808">Transferase</keyword>
<feature type="domain" description="Ketosynthase family 3 (KS3)" evidence="11">
    <location>
        <begin position="1889"/>
        <end position="2315"/>
    </location>
</feature>
<dbReference type="GO" id="GO:0004315">
    <property type="term" value="F:3-oxoacyl-[acyl-carrier-protein] synthase activity"/>
    <property type="evidence" value="ECO:0007669"/>
    <property type="project" value="InterPro"/>
</dbReference>
<dbReference type="SMART" id="SM00822">
    <property type="entry name" value="PKS_KR"/>
    <property type="match status" value="3"/>
</dbReference>
<dbReference type="InterPro" id="IPR020841">
    <property type="entry name" value="PKS_Beta-ketoAc_synthase_dom"/>
</dbReference>
<feature type="active site" description="Proton acceptor; for dehydratase activity" evidence="8">
    <location>
        <position position="1028"/>
    </location>
</feature>
<reference evidence="13" key="1">
    <citation type="submission" date="2019-06" db="EMBL/GenBank/DDBJ databases">
        <title>Complete genome sequence of Methylogaea oryzae strain JCM16910.</title>
        <authorList>
            <person name="Asakawa S."/>
        </authorList>
    </citation>
    <scope>NUCLEOTIDE SEQUENCE</scope>
    <source>
        <strain evidence="13">E10</strain>
    </source>
</reference>
<feature type="region of interest" description="C-terminal hotdog fold" evidence="8">
    <location>
        <begin position="1155"/>
        <end position="1304"/>
    </location>
</feature>
<dbReference type="GO" id="GO:0006633">
    <property type="term" value="P:fatty acid biosynthetic process"/>
    <property type="evidence" value="ECO:0007669"/>
    <property type="project" value="UniProtKB-UniPathway"/>
</dbReference>
<dbReference type="PROSITE" id="PS00012">
    <property type="entry name" value="PHOSPHOPANTETHEINE"/>
    <property type="match status" value="2"/>
</dbReference>
<feature type="compositionally biased region" description="Low complexity" evidence="9">
    <location>
        <begin position="361"/>
        <end position="373"/>
    </location>
</feature>
<dbReference type="GO" id="GO:0004312">
    <property type="term" value="F:fatty acid synthase activity"/>
    <property type="evidence" value="ECO:0007669"/>
    <property type="project" value="TreeGrafter"/>
</dbReference>
<dbReference type="Pfam" id="PF08659">
    <property type="entry name" value="KR"/>
    <property type="match status" value="3"/>
</dbReference>
<dbReference type="Pfam" id="PF02801">
    <property type="entry name" value="Ketoacyl-synt_C"/>
    <property type="match status" value="3"/>
</dbReference>
<feature type="active site" description="Proton donor; for dehydratase activity" evidence="8">
    <location>
        <position position="1219"/>
    </location>
</feature>
<dbReference type="Proteomes" id="UP000824988">
    <property type="component" value="Chromosome"/>
</dbReference>
<dbReference type="PROSITE" id="PS52019">
    <property type="entry name" value="PKS_MFAS_DH"/>
    <property type="match status" value="2"/>
</dbReference>
<dbReference type="InterPro" id="IPR018201">
    <property type="entry name" value="Ketoacyl_synth_AS"/>
</dbReference>
<accession>A0A8D4VRM1</accession>
<dbReference type="InterPro" id="IPR014031">
    <property type="entry name" value="Ketoacyl_synth_C"/>
</dbReference>
<protein>
    <submittedName>
        <fullName evidence="13">Uncharacterized protein</fullName>
    </submittedName>
</protein>
<evidence type="ECO:0000256" key="1">
    <source>
        <dbReference type="ARBA" id="ARBA00005194"/>
    </source>
</evidence>
<dbReference type="SMART" id="SM00826">
    <property type="entry name" value="PKS_DH"/>
    <property type="match status" value="2"/>
</dbReference>
<dbReference type="Pfam" id="PF14765">
    <property type="entry name" value="PS-DH"/>
    <property type="match status" value="2"/>
</dbReference>
<dbReference type="InterPro" id="IPR049551">
    <property type="entry name" value="PKS_DH_C"/>
</dbReference>
<feature type="region of interest" description="C-terminal hotdog fold" evidence="8">
    <location>
        <begin position="2596"/>
        <end position="2736"/>
    </location>
</feature>
<dbReference type="SMART" id="SM01294">
    <property type="entry name" value="PKS_PP_betabranch"/>
    <property type="match status" value="1"/>
</dbReference>
<dbReference type="FunFam" id="3.40.47.10:FF:000019">
    <property type="entry name" value="Polyketide synthase type I"/>
    <property type="match status" value="1"/>
</dbReference>
<dbReference type="CDD" id="cd00833">
    <property type="entry name" value="PKS"/>
    <property type="match status" value="3"/>
</dbReference>
<feature type="active site" description="Proton donor; for dehydratase activity" evidence="8">
    <location>
        <position position="2650"/>
    </location>
</feature>
<name>A0A8D4VRM1_9GAMM</name>
<comment type="function">
    <text evidence="7">Involved in production of the polyketide antibiotic thailandamide.</text>
</comment>
<dbReference type="InterPro" id="IPR049900">
    <property type="entry name" value="PKS_mFAS_DH"/>
</dbReference>
<dbReference type="Pfam" id="PF16197">
    <property type="entry name" value="KAsynt_C_assoc"/>
    <property type="match status" value="3"/>
</dbReference>
<evidence type="ECO:0000256" key="5">
    <source>
        <dbReference type="ARBA" id="ARBA00022679"/>
    </source>
</evidence>
<dbReference type="Pfam" id="PF00109">
    <property type="entry name" value="ketoacyl-synt"/>
    <property type="match status" value="3"/>
</dbReference>
<dbReference type="InterPro" id="IPR013217">
    <property type="entry name" value="Methyltransf_12"/>
</dbReference>
<dbReference type="PROSITE" id="PS50075">
    <property type="entry name" value="CARRIER"/>
    <property type="match status" value="4"/>
</dbReference>
<dbReference type="InterPro" id="IPR057326">
    <property type="entry name" value="KR_dom"/>
</dbReference>
<dbReference type="RefSeq" id="WP_221046902.1">
    <property type="nucleotide sequence ID" value="NZ_AP019782.1"/>
</dbReference>
<evidence type="ECO:0000256" key="8">
    <source>
        <dbReference type="PROSITE-ProRule" id="PRU01363"/>
    </source>
</evidence>
<feature type="domain" description="Ketosynthase family 3 (KS3)" evidence="11">
    <location>
        <begin position="3731"/>
        <end position="4165"/>
    </location>
</feature>
<feature type="active site" description="Proton acceptor; for dehydratase activity" evidence="8">
    <location>
        <position position="2510"/>
    </location>
</feature>
<dbReference type="PANTHER" id="PTHR43775:SF37">
    <property type="entry name" value="SI:DKEY-61P9.11"/>
    <property type="match status" value="1"/>
</dbReference>
<feature type="domain" description="Carrier" evidence="10">
    <location>
        <begin position="4779"/>
        <end position="4855"/>
    </location>
</feature>
<evidence type="ECO:0000259" key="10">
    <source>
        <dbReference type="PROSITE" id="PS50075"/>
    </source>
</evidence>
<dbReference type="PROSITE" id="PS00606">
    <property type="entry name" value="KS3_1"/>
    <property type="match status" value="3"/>
</dbReference>
<dbReference type="InterPro" id="IPR009081">
    <property type="entry name" value="PP-bd_ACP"/>
</dbReference>
<dbReference type="GO" id="GO:0005737">
    <property type="term" value="C:cytoplasm"/>
    <property type="evidence" value="ECO:0007669"/>
    <property type="project" value="TreeGrafter"/>
</dbReference>
<evidence type="ECO:0000256" key="2">
    <source>
        <dbReference type="ARBA" id="ARBA00006484"/>
    </source>
</evidence>
<dbReference type="SMART" id="SM00823">
    <property type="entry name" value="PKS_PP"/>
    <property type="match status" value="4"/>
</dbReference>
<evidence type="ECO:0000256" key="9">
    <source>
        <dbReference type="SAM" id="MobiDB-lite"/>
    </source>
</evidence>
<feature type="domain" description="Carrier" evidence="10">
    <location>
        <begin position="3629"/>
        <end position="3702"/>
    </location>
</feature>
<dbReference type="InterPro" id="IPR006162">
    <property type="entry name" value="Ppantetheine_attach_site"/>
</dbReference>
<feature type="domain" description="PKS/mFAS DH" evidence="12">
    <location>
        <begin position="2477"/>
        <end position="2736"/>
    </location>
</feature>
<feature type="region of interest" description="Disordered" evidence="9">
    <location>
        <begin position="349"/>
        <end position="380"/>
    </location>
</feature>
<dbReference type="InterPro" id="IPR020806">
    <property type="entry name" value="PKS_PP-bd"/>
</dbReference>
<dbReference type="UniPathway" id="UPA00094"/>
<dbReference type="GO" id="GO:0031177">
    <property type="term" value="F:phosphopantetheine binding"/>
    <property type="evidence" value="ECO:0007669"/>
    <property type="project" value="InterPro"/>
</dbReference>
<evidence type="ECO:0000256" key="6">
    <source>
        <dbReference type="ARBA" id="ARBA00023268"/>
    </source>
</evidence>
<keyword evidence="3" id="KW-0596">Phosphopantetheine</keyword>
<evidence type="ECO:0000256" key="4">
    <source>
        <dbReference type="ARBA" id="ARBA00022553"/>
    </source>
</evidence>
<dbReference type="CDD" id="cd02440">
    <property type="entry name" value="AdoMet_MTases"/>
    <property type="match status" value="1"/>
</dbReference>
<dbReference type="InterPro" id="IPR032821">
    <property type="entry name" value="PKS_assoc"/>
</dbReference>
<proteinExistence type="inferred from homology"/>